<sequence length="103" mass="10872">MQMILDGLSALGTATIDPLWRPVLAWTALALPLWALLRWTDRLHPNAEYRLSQLLLAALPVGVAAVGVIEMLPDASQSALRPARSVVALPAIETGPVSVPAGS</sequence>
<name>A0A9X2R960_9BACT</name>
<protein>
    <submittedName>
        <fullName evidence="2">Anti-sigma factor RsiW</fullName>
    </submittedName>
</protein>
<gene>
    <name evidence="2" type="ORF">GGP82_002321</name>
</gene>
<keyword evidence="1" id="KW-0812">Transmembrane</keyword>
<proteinExistence type="predicted"/>
<dbReference type="RefSeq" id="WP_259083734.1">
    <property type="nucleotide sequence ID" value="NZ_JANTZD010000006.1"/>
</dbReference>
<dbReference type="AlphaFoldDB" id="A0A9X2R960"/>
<keyword evidence="1" id="KW-1133">Transmembrane helix</keyword>
<evidence type="ECO:0000313" key="3">
    <source>
        <dbReference type="Proteomes" id="UP001155034"/>
    </source>
</evidence>
<reference evidence="2" key="1">
    <citation type="submission" date="2022-08" db="EMBL/GenBank/DDBJ databases">
        <title>Genomic Encyclopedia of Type Strains, Phase V (KMG-V): Genome sequencing to study the core and pangenomes of soil and plant-associated prokaryotes.</title>
        <authorList>
            <person name="Whitman W."/>
        </authorList>
    </citation>
    <scope>NUCLEOTIDE SEQUENCE</scope>
    <source>
        <strain evidence="2">SP2016B</strain>
    </source>
</reference>
<feature type="transmembrane region" description="Helical" evidence="1">
    <location>
        <begin position="51"/>
        <end position="72"/>
    </location>
</feature>
<dbReference type="EMBL" id="JANTYZ010000006">
    <property type="protein sequence ID" value="MCS3865759.1"/>
    <property type="molecule type" value="Genomic_DNA"/>
</dbReference>
<dbReference type="Proteomes" id="UP001155034">
    <property type="component" value="Unassembled WGS sequence"/>
</dbReference>
<accession>A0A9X2R960</accession>
<evidence type="ECO:0000256" key="1">
    <source>
        <dbReference type="SAM" id="Phobius"/>
    </source>
</evidence>
<keyword evidence="1" id="KW-0472">Membrane</keyword>
<comment type="caution">
    <text evidence="2">The sequence shown here is derived from an EMBL/GenBank/DDBJ whole genome shotgun (WGS) entry which is preliminary data.</text>
</comment>
<evidence type="ECO:0000313" key="2">
    <source>
        <dbReference type="EMBL" id="MCS3865759.1"/>
    </source>
</evidence>
<feature type="transmembrane region" description="Helical" evidence="1">
    <location>
        <begin position="20"/>
        <end position="39"/>
    </location>
</feature>
<organism evidence="2 3">
    <name type="scientific">Salinibacter ruber</name>
    <dbReference type="NCBI Taxonomy" id="146919"/>
    <lineage>
        <taxon>Bacteria</taxon>
        <taxon>Pseudomonadati</taxon>
        <taxon>Rhodothermota</taxon>
        <taxon>Rhodothermia</taxon>
        <taxon>Rhodothermales</taxon>
        <taxon>Salinibacteraceae</taxon>
        <taxon>Salinibacter</taxon>
    </lineage>
</organism>